<dbReference type="InterPro" id="IPR015422">
    <property type="entry name" value="PyrdxlP-dep_Trfase_small"/>
</dbReference>
<dbReference type="PANTHER" id="PTHR30244">
    <property type="entry name" value="TRANSAMINASE"/>
    <property type="match status" value="1"/>
</dbReference>
<dbReference type="PIRSF" id="PIRSF000390">
    <property type="entry name" value="PLP_StrS"/>
    <property type="match status" value="1"/>
</dbReference>
<dbReference type="STRING" id="483216.BACEGG_02474"/>
<dbReference type="GO" id="GO:0030170">
    <property type="term" value="F:pyridoxal phosphate binding"/>
    <property type="evidence" value="ECO:0007669"/>
    <property type="project" value="TreeGrafter"/>
</dbReference>
<keyword evidence="7" id="KW-0808">Transferase</keyword>
<dbReference type="EMBL" id="UFSX01000001">
    <property type="protein sequence ID" value="SUV29380.1"/>
    <property type="molecule type" value="Genomic_DNA"/>
</dbReference>
<dbReference type="GO" id="GO:0000271">
    <property type="term" value="P:polysaccharide biosynthetic process"/>
    <property type="evidence" value="ECO:0007669"/>
    <property type="project" value="TreeGrafter"/>
</dbReference>
<evidence type="ECO:0000256" key="4">
    <source>
        <dbReference type="PIRSR" id="PIRSR000390-2"/>
    </source>
</evidence>
<dbReference type="EC" id="2.6.1.87" evidence="7"/>
<dbReference type="GO" id="GO:0099620">
    <property type="term" value="F:UDP-4-amino-4-deoxy-L-arabinose aminotransferase"/>
    <property type="evidence" value="ECO:0007669"/>
    <property type="project" value="UniProtKB-EC"/>
</dbReference>
<dbReference type="CDD" id="cd00616">
    <property type="entry name" value="AHBA_syn"/>
    <property type="match status" value="1"/>
</dbReference>
<dbReference type="Gene3D" id="3.40.640.10">
    <property type="entry name" value="Type I PLP-dependent aspartate aminotransferase-like (Major domain)"/>
    <property type="match status" value="1"/>
</dbReference>
<comment type="similarity">
    <text evidence="2 5">Belongs to the DegT/DnrJ/EryC1 family.</text>
</comment>
<dbReference type="Gene3D" id="3.90.1150.10">
    <property type="entry name" value="Aspartate Aminotransferase, domain 1"/>
    <property type="match status" value="1"/>
</dbReference>
<evidence type="ECO:0000313" key="7">
    <source>
        <dbReference type="EMBL" id="SUV29380.1"/>
    </source>
</evidence>
<dbReference type="PANTHER" id="PTHR30244:SF36">
    <property type="entry name" value="3-OXO-GLUCOSE-6-PHOSPHATE:GLUTAMATE AMINOTRANSFERASE"/>
    <property type="match status" value="1"/>
</dbReference>
<dbReference type="AlphaFoldDB" id="A0A380YN37"/>
<dbReference type="Pfam" id="PF01041">
    <property type="entry name" value="DegT_DnrJ_EryC1"/>
    <property type="match status" value="1"/>
</dbReference>
<evidence type="ECO:0000313" key="8">
    <source>
        <dbReference type="Proteomes" id="UP000254424"/>
    </source>
</evidence>
<evidence type="ECO:0000256" key="2">
    <source>
        <dbReference type="ARBA" id="ARBA00037999"/>
    </source>
</evidence>
<accession>A0A380YN37</accession>
<sequence>MIKFLDLQKVNALYADELKSMASQVIEEGWFLNGKWNDTFAGNLEKYIGCKYVIPCGNGLDALRLIFRAYKEMGIMKDGDEVIVPANTYIATVLAITDNNLKPVFIDPAEETYNIDIDKIEKVITPHTKAITVVHLYGQACWSDKLNELKQKYNLKIIEDNAQAIGAKWHGIHTGNLGDAAGFSFYPGKNLGALGDSGAIATNDEELAHIVRALANYGSVVRYVHGYAGLNSRMDEMQAAFLSVKLKYIDERNNIRKRIARQYMESIRNPAIKLPIIVNKNPDSHVFHLFVVRTQNREHLQSYLTENNIQSLIHYPIPVHKQQCYKSYNQISCPVAEKIQKEILSIPISSVLTDEQVETIICVLNRYNSSL</sequence>
<evidence type="ECO:0000256" key="5">
    <source>
        <dbReference type="RuleBase" id="RU004508"/>
    </source>
</evidence>
<dbReference type="Proteomes" id="UP000254424">
    <property type="component" value="Unassembled WGS sequence"/>
</dbReference>
<dbReference type="GeneID" id="93071273"/>
<dbReference type="RefSeq" id="WP_004290795.1">
    <property type="nucleotide sequence ID" value="NZ_CABKNQ010000018.1"/>
</dbReference>
<dbReference type="EMBL" id="CP072227">
    <property type="protein sequence ID" value="QUT46659.1"/>
    <property type="molecule type" value="Genomic_DNA"/>
</dbReference>
<proteinExistence type="inferred from homology"/>
<reference evidence="7 8" key="1">
    <citation type="submission" date="2018-06" db="EMBL/GenBank/DDBJ databases">
        <authorList>
            <consortium name="Pathogen Informatics"/>
            <person name="Doyle S."/>
        </authorList>
    </citation>
    <scope>NUCLEOTIDE SEQUENCE [LARGE SCALE GENOMIC DNA]</scope>
    <source>
        <strain evidence="7 8">NCTC11155</strain>
    </source>
</reference>
<feature type="active site" description="Proton acceptor" evidence="3">
    <location>
        <position position="189"/>
    </location>
</feature>
<organism evidence="7 8">
    <name type="scientific">Bacteroides eggerthii</name>
    <dbReference type="NCBI Taxonomy" id="28111"/>
    <lineage>
        <taxon>Bacteria</taxon>
        <taxon>Pseudomonadati</taxon>
        <taxon>Bacteroidota</taxon>
        <taxon>Bacteroidia</taxon>
        <taxon>Bacteroidales</taxon>
        <taxon>Bacteroidaceae</taxon>
        <taxon>Bacteroides</taxon>
    </lineage>
</organism>
<keyword evidence="1 4" id="KW-0663">Pyridoxal phosphate</keyword>
<gene>
    <name evidence="7" type="primary">arnB_5</name>
    <name evidence="6" type="synonym">fdtB_2</name>
    <name evidence="6" type="ORF">INE88_03494</name>
    <name evidence="7" type="ORF">NCTC11155_01363</name>
</gene>
<evidence type="ECO:0000256" key="1">
    <source>
        <dbReference type="ARBA" id="ARBA00022898"/>
    </source>
</evidence>
<dbReference type="InterPro" id="IPR000653">
    <property type="entry name" value="DegT/StrS_aminotransferase"/>
</dbReference>
<dbReference type="OrthoDB" id="9810913at2"/>
<evidence type="ECO:0000256" key="3">
    <source>
        <dbReference type="PIRSR" id="PIRSR000390-1"/>
    </source>
</evidence>
<keyword evidence="7" id="KW-0032">Aminotransferase</keyword>
<name>A0A380YN37_9BACE</name>
<evidence type="ECO:0000313" key="6">
    <source>
        <dbReference type="EMBL" id="QUT46659.1"/>
    </source>
</evidence>
<protein>
    <submittedName>
        <fullName evidence="7">DegT/DnrJ/EryC1/StrS aminotransferase</fullName>
        <ecNumber evidence="7">2.6.1.87</ecNumber>
    </submittedName>
    <submittedName>
        <fullName evidence="6">dTDP-3-amino-3,6-dideoxy-alpha-D-galactopyranose transaminase</fullName>
        <ecNumber evidence="6">2.6.1.90</ecNumber>
    </submittedName>
</protein>
<feature type="modified residue" description="N6-(pyridoxal phosphate)lysine" evidence="4">
    <location>
        <position position="189"/>
    </location>
</feature>
<dbReference type="InterPro" id="IPR015421">
    <property type="entry name" value="PyrdxlP-dep_Trfase_major"/>
</dbReference>
<reference evidence="6" key="2">
    <citation type="journal article" date="2021" name="PLoS Genet.">
        <title>Mobile Type VI secretion system loci of the gut Bacteroidales display extensive intra-ecosystem transfer, multi-species spread and geographical clustering.</title>
        <authorList>
            <person name="Garcia-Bayona L."/>
            <person name="Coyne M.J."/>
            <person name="Comstock L.E."/>
        </authorList>
    </citation>
    <scope>NUCLEOTIDE SEQUENCE</scope>
    <source>
        <strain evidence="6">CL11T00C20</strain>
    </source>
</reference>
<dbReference type="EC" id="2.6.1.90" evidence="6"/>
<dbReference type="Proteomes" id="UP000679226">
    <property type="component" value="Chromosome"/>
</dbReference>
<dbReference type="KEGG" id="beg:INE88_03494"/>
<dbReference type="InterPro" id="IPR015424">
    <property type="entry name" value="PyrdxlP-dep_Trfase"/>
</dbReference>
<dbReference type="SUPFAM" id="SSF53383">
    <property type="entry name" value="PLP-dependent transferases"/>
    <property type="match status" value="1"/>
</dbReference>